<dbReference type="Proteomes" id="UP001597510">
    <property type="component" value="Unassembled WGS sequence"/>
</dbReference>
<name>A0ABW5J8Z9_9BACT</name>
<keyword evidence="3" id="KW-1185">Reference proteome</keyword>
<feature type="transmembrane region" description="Helical" evidence="1">
    <location>
        <begin position="30"/>
        <end position="50"/>
    </location>
</feature>
<accession>A0ABW5J8Z9</accession>
<keyword evidence="1" id="KW-0812">Transmembrane</keyword>
<comment type="caution">
    <text evidence="2">The sequence shown here is derived from an EMBL/GenBank/DDBJ whole genome shotgun (WGS) entry which is preliminary data.</text>
</comment>
<evidence type="ECO:0000313" key="2">
    <source>
        <dbReference type="EMBL" id="MFD2522517.1"/>
    </source>
</evidence>
<keyword evidence="1" id="KW-0472">Membrane</keyword>
<evidence type="ECO:0000256" key="1">
    <source>
        <dbReference type="SAM" id="Phobius"/>
    </source>
</evidence>
<evidence type="ECO:0000313" key="3">
    <source>
        <dbReference type="Proteomes" id="UP001597510"/>
    </source>
</evidence>
<sequence length="86" mass="10090">MQSLKNPLNFYVLIFAPLSILMLVSKLDLVSSQFFAIAILVWALVYHPYISGNRLIAIGKINKQDLKYNFIPFWNLRFFDSLFFNK</sequence>
<keyword evidence="1" id="KW-1133">Transmembrane helix</keyword>
<gene>
    <name evidence="2" type="ORF">ACFSR2_16585</name>
</gene>
<organism evidence="2 3">
    <name type="scientific">Emticicia soli</name>
    <dbReference type="NCBI Taxonomy" id="2027878"/>
    <lineage>
        <taxon>Bacteria</taxon>
        <taxon>Pseudomonadati</taxon>
        <taxon>Bacteroidota</taxon>
        <taxon>Cytophagia</taxon>
        <taxon>Cytophagales</taxon>
        <taxon>Leadbetterellaceae</taxon>
        <taxon>Emticicia</taxon>
    </lineage>
</organism>
<reference evidence="3" key="1">
    <citation type="journal article" date="2019" name="Int. J. Syst. Evol. Microbiol.">
        <title>The Global Catalogue of Microorganisms (GCM) 10K type strain sequencing project: providing services to taxonomists for standard genome sequencing and annotation.</title>
        <authorList>
            <consortium name="The Broad Institute Genomics Platform"/>
            <consortium name="The Broad Institute Genome Sequencing Center for Infectious Disease"/>
            <person name="Wu L."/>
            <person name="Ma J."/>
        </authorList>
    </citation>
    <scope>NUCLEOTIDE SEQUENCE [LARGE SCALE GENOMIC DNA]</scope>
    <source>
        <strain evidence="3">KCTC 52344</strain>
    </source>
</reference>
<feature type="transmembrane region" description="Helical" evidence="1">
    <location>
        <begin position="7"/>
        <end position="24"/>
    </location>
</feature>
<dbReference type="RefSeq" id="WP_340237460.1">
    <property type="nucleotide sequence ID" value="NZ_JBBEWC010000008.1"/>
</dbReference>
<dbReference type="EMBL" id="JBHULC010000021">
    <property type="protein sequence ID" value="MFD2522517.1"/>
    <property type="molecule type" value="Genomic_DNA"/>
</dbReference>
<proteinExistence type="predicted"/>
<protein>
    <submittedName>
        <fullName evidence="2">Uncharacterized protein</fullName>
    </submittedName>
</protein>